<reference evidence="4" key="1">
    <citation type="submission" date="2017-02" db="UniProtKB">
        <authorList>
            <consortium name="WormBaseParasite"/>
        </authorList>
    </citation>
    <scope>IDENTIFICATION</scope>
</reference>
<protein>
    <submittedName>
        <fullName evidence="4">Oxidoreductase</fullName>
    </submittedName>
</protein>
<dbReference type="EMBL" id="UZAF01019522">
    <property type="protein sequence ID" value="VDO61027.1"/>
    <property type="molecule type" value="Genomic_DNA"/>
</dbReference>
<evidence type="ECO:0000313" key="4">
    <source>
        <dbReference type="WBParaSite" id="HPLM_0001666201-mRNA-1"/>
    </source>
</evidence>
<dbReference type="AlphaFoldDB" id="A0A0N4WXU9"/>
<gene>
    <name evidence="2" type="ORF">HPLM_LOCUS16654</name>
</gene>
<keyword evidence="3" id="KW-1185">Reference proteome</keyword>
<feature type="region of interest" description="Disordered" evidence="1">
    <location>
        <begin position="40"/>
        <end position="69"/>
    </location>
</feature>
<accession>A0A0N4WXU9</accession>
<sequence>MVTRSVRKDGLFVVGRWHGAKWDLKPSLSDDGEHMLKHTRARPSALSGVHHASPASFIRRRPWTDEDDG</sequence>
<dbReference type="WBParaSite" id="HPLM_0001666201-mRNA-1">
    <property type="protein sequence ID" value="HPLM_0001666201-mRNA-1"/>
    <property type="gene ID" value="HPLM_0001666201"/>
</dbReference>
<organism evidence="4">
    <name type="scientific">Haemonchus placei</name>
    <name type="common">Barber's pole worm</name>
    <dbReference type="NCBI Taxonomy" id="6290"/>
    <lineage>
        <taxon>Eukaryota</taxon>
        <taxon>Metazoa</taxon>
        <taxon>Ecdysozoa</taxon>
        <taxon>Nematoda</taxon>
        <taxon>Chromadorea</taxon>
        <taxon>Rhabditida</taxon>
        <taxon>Rhabditina</taxon>
        <taxon>Rhabditomorpha</taxon>
        <taxon>Strongyloidea</taxon>
        <taxon>Trichostrongylidae</taxon>
        <taxon>Haemonchus</taxon>
    </lineage>
</organism>
<evidence type="ECO:0000313" key="2">
    <source>
        <dbReference type="EMBL" id="VDO61027.1"/>
    </source>
</evidence>
<reference evidence="2 3" key="2">
    <citation type="submission" date="2018-11" db="EMBL/GenBank/DDBJ databases">
        <authorList>
            <consortium name="Pathogen Informatics"/>
        </authorList>
    </citation>
    <scope>NUCLEOTIDE SEQUENCE [LARGE SCALE GENOMIC DNA]</scope>
    <source>
        <strain evidence="2 3">MHpl1</strain>
    </source>
</reference>
<name>A0A0N4WXU9_HAEPC</name>
<proteinExistence type="predicted"/>
<evidence type="ECO:0000256" key="1">
    <source>
        <dbReference type="SAM" id="MobiDB-lite"/>
    </source>
</evidence>
<dbReference type="Proteomes" id="UP000268014">
    <property type="component" value="Unassembled WGS sequence"/>
</dbReference>
<evidence type="ECO:0000313" key="3">
    <source>
        <dbReference type="Proteomes" id="UP000268014"/>
    </source>
</evidence>